<feature type="domain" description="GTPase-associated protein 1 middle" evidence="2">
    <location>
        <begin position="160"/>
        <end position="233"/>
    </location>
</feature>
<keyword evidence="4" id="KW-1185">Reference proteome</keyword>
<evidence type="ECO:0000313" key="3">
    <source>
        <dbReference type="EMBL" id="CCQ45056.1"/>
    </source>
</evidence>
<dbReference type="AlphaFoldDB" id="A0A024H009"/>
<reference evidence="4" key="1">
    <citation type="journal article" date="2014" name="Genome Announc.">
        <title>Genome Sequence of Arthrobacter siccitolerans 4J27, a Xeroprotectant-Producing Desiccation-Tolerant Microorganism.</title>
        <authorList>
            <person name="Manzanera M."/>
            <person name="Santa-Cruz-Calvo L."/>
            <person name="Vilchez J.I."/>
            <person name="Garcia-Fontana C."/>
            <person name="Silva-Castro G.A."/>
            <person name="Calvo C."/>
            <person name="Gonzalez-Lopez J."/>
        </authorList>
    </citation>
    <scope>NUCLEOTIDE SEQUENCE [LARGE SCALE GENOMIC DNA]</scope>
    <source>
        <strain evidence="4">4J27</strain>
    </source>
</reference>
<organism evidence="3 4">
    <name type="scientific">Pseudarthrobacter siccitolerans</name>
    <dbReference type="NCBI Taxonomy" id="861266"/>
    <lineage>
        <taxon>Bacteria</taxon>
        <taxon>Bacillati</taxon>
        <taxon>Actinomycetota</taxon>
        <taxon>Actinomycetes</taxon>
        <taxon>Micrococcales</taxon>
        <taxon>Micrococcaceae</taxon>
        <taxon>Pseudarthrobacter</taxon>
    </lineage>
</organism>
<proteinExistence type="predicted"/>
<comment type="caution">
    <text evidence="3">The sequence shown here is derived from an EMBL/GenBank/DDBJ whole genome shotgun (WGS) entry which is preliminary data.</text>
</comment>
<feature type="domain" description="GTPase-associated protein 1 N-terminal" evidence="1">
    <location>
        <begin position="4"/>
        <end position="128"/>
    </location>
</feature>
<evidence type="ECO:0000259" key="1">
    <source>
        <dbReference type="Pfam" id="PF20013"/>
    </source>
</evidence>
<dbReference type="Proteomes" id="UP000035722">
    <property type="component" value="Unassembled WGS sequence"/>
</dbReference>
<sequence>MAFDVATYTDVAASEAVDGVDGFNFQAVSSGVTGADQQQIRARLLHRIVPSWALGNDALRHPATCAYIVQGGRFYLSRGESTGDTNSGRPGNQITQAIVTSDPDDFVPYRPAQLYGATHWKLEKAPRSSADPWITPLEIRPEFEVPALEAFVAADEWAVAVLPYYLTMLEAAIAPEPKKLVLLHHDLDVVMRWIALGSLFLDTDSARTLQFRALVDDPWRADAMVVGVSPDFGRGDLGAANVLNLVQKSMPGIEPSNSARVRAGWFLDHGADDALSAIEIARRWEPSLGTDLAIEAARVVGLPDDPTQGRTAWRASVASTELLAVAGLRDDLALYAEELCEASFGYGPSDIGEFSLVGRAIRKAHDLDVDELVSEILVPTLEALTAAPSSIEAFARELSGASAPVRWESAEAQEAAGVFVAELLNSVSVHALPELLGAAKVIAAPVAPAELNAAIRRLSSAWLQEPAIGLGRWQHWLAGPAVVEDTVQQLILNLRDGDNPALTSLLEGDWDFLGQHSEDLELHGWLEAAKLARIPVDDRNDQAGLTSPLPAEAWRVVLAGSRLPQHAGLWATWITSQGLPDAMAAALTAVINRALAGEPGSTGVIYAGDWRPIMRSLSGSADPELTRLVDDYSVVQTAFRSSRDEVRADSAARLDACLPHAGRLAPLFLSDIGWLVLNSANPGEIEKLFQAVSPWGPEAIRATLRHLAATNHGMEAIDSAIHLRSNPDGEISAAADKALAEILKSHPDLLDGARVQPRLRGVMDKYLGQQQSHAFGGIRKLSGPFRRNKEK</sequence>
<dbReference type="InterPro" id="IPR045401">
    <property type="entry name" value="GAP1-M"/>
</dbReference>
<dbReference type="STRING" id="861266.ARTSIC4J27_989"/>
<dbReference type="Pfam" id="PF20014">
    <property type="entry name" value="GAP1-M"/>
    <property type="match status" value="1"/>
</dbReference>
<dbReference type="OrthoDB" id="3595182at2"/>
<dbReference type="RefSeq" id="WP_050054084.1">
    <property type="nucleotide sequence ID" value="NZ_CAQI01000032.1"/>
</dbReference>
<evidence type="ECO:0000313" key="4">
    <source>
        <dbReference type="Proteomes" id="UP000035722"/>
    </source>
</evidence>
<accession>A0A024H009</accession>
<protein>
    <submittedName>
        <fullName evidence="3">Uncharacterized protein</fullName>
    </submittedName>
</protein>
<evidence type="ECO:0000259" key="2">
    <source>
        <dbReference type="Pfam" id="PF20014"/>
    </source>
</evidence>
<gene>
    <name evidence="3" type="ORF">ARTSIC4J27_989</name>
</gene>
<dbReference type="Pfam" id="PF20013">
    <property type="entry name" value="GAP1-N2"/>
    <property type="match status" value="1"/>
</dbReference>
<name>A0A024H009_9MICC</name>
<dbReference type="InterPro" id="IPR045402">
    <property type="entry name" value="GAP1-N2"/>
</dbReference>
<dbReference type="EMBL" id="CAQI01000032">
    <property type="protein sequence ID" value="CCQ45056.1"/>
    <property type="molecule type" value="Genomic_DNA"/>
</dbReference>